<accession>A0ABM9HY32</accession>
<proteinExistence type="predicted"/>
<keyword evidence="2" id="KW-1185">Reference proteome</keyword>
<dbReference type="Proteomes" id="UP001162030">
    <property type="component" value="Chromosome"/>
</dbReference>
<evidence type="ECO:0000313" key="1">
    <source>
        <dbReference type="EMBL" id="CAI8762816.1"/>
    </source>
</evidence>
<organism evidence="1 2">
    <name type="scientific">Methylocaldum szegediense</name>
    <dbReference type="NCBI Taxonomy" id="73780"/>
    <lineage>
        <taxon>Bacteria</taxon>
        <taxon>Pseudomonadati</taxon>
        <taxon>Pseudomonadota</taxon>
        <taxon>Gammaproteobacteria</taxon>
        <taxon>Methylococcales</taxon>
        <taxon>Methylococcaceae</taxon>
        <taxon>Methylocaldum</taxon>
    </lineage>
</organism>
<gene>
    <name evidence="1" type="ORF">MSZNOR_0877</name>
</gene>
<evidence type="ECO:0008006" key="3">
    <source>
        <dbReference type="Google" id="ProtNLM"/>
    </source>
</evidence>
<protein>
    <recommendedName>
        <fullName evidence="3">Transposase</fullName>
    </recommendedName>
</protein>
<name>A0ABM9HY32_9GAMM</name>
<evidence type="ECO:0000313" key="2">
    <source>
        <dbReference type="Proteomes" id="UP001162030"/>
    </source>
</evidence>
<dbReference type="EMBL" id="OX458333">
    <property type="protein sequence ID" value="CAI8762816.1"/>
    <property type="molecule type" value="Genomic_DNA"/>
</dbReference>
<reference evidence="1 2" key="1">
    <citation type="submission" date="2023-03" db="EMBL/GenBank/DDBJ databases">
        <authorList>
            <person name="Pearce D."/>
        </authorList>
    </citation>
    <scope>NUCLEOTIDE SEQUENCE [LARGE SCALE GENOMIC DNA]</scope>
    <source>
        <strain evidence="1">Msz</strain>
    </source>
</reference>
<sequence>MSSLPYECGCARPHRTAGGRTEVSRSLDRAWGGLCNEAEDRIAGRAVGRALRPIELPLLECVVDFGEDQALAAVLATTTPIDARHSFTRCGYTLH</sequence>